<accession>A0ABR5IS31</accession>
<sequence>DPGQPLRALQIMDAAEHRNVLTDWNATARDLPRHTLGALVETRAARTPDAPAVLAGAAALTYVQLNTQANRLARLLIEHGVGPETTVAL</sequence>
<proteinExistence type="predicted"/>
<dbReference type="EMBL" id="LGUT01004433">
    <property type="protein sequence ID" value="KOG49634.1"/>
    <property type="molecule type" value="Genomic_DNA"/>
</dbReference>
<feature type="non-terminal residue" evidence="2">
    <location>
        <position position="89"/>
    </location>
</feature>
<feature type="non-terminal residue" evidence="2">
    <location>
        <position position="1"/>
    </location>
</feature>
<name>A0ABR5IS31_9ACTN</name>
<evidence type="ECO:0000313" key="3">
    <source>
        <dbReference type="Proteomes" id="UP000037020"/>
    </source>
</evidence>
<dbReference type="PANTHER" id="PTHR45527:SF1">
    <property type="entry name" value="FATTY ACID SYNTHASE"/>
    <property type="match status" value="1"/>
</dbReference>
<dbReference type="Gene3D" id="3.40.50.12780">
    <property type="entry name" value="N-terminal domain of ligase-like"/>
    <property type="match status" value="1"/>
</dbReference>
<comment type="caution">
    <text evidence="2">The sequence shown here is derived from an EMBL/GenBank/DDBJ whole genome shotgun (WGS) entry which is preliminary data.</text>
</comment>
<dbReference type="SUPFAM" id="SSF56801">
    <property type="entry name" value="Acetyl-CoA synthetase-like"/>
    <property type="match status" value="1"/>
</dbReference>
<evidence type="ECO:0000313" key="2">
    <source>
        <dbReference type="EMBL" id="KOG49634.1"/>
    </source>
</evidence>
<dbReference type="InterPro" id="IPR042099">
    <property type="entry name" value="ANL_N_sf"/>
</dbReference>
<reference evidence="2 3" key="1">
    <citation type="submission" date="2015-07" db="EMBL/GenBank/DDBJ databases">
        <authorList>
            <person name="Ju K.-S."/>
            <person name="Doroghazi J.R."/>
            <person name="Metcalf W.W."/>
        </authorList>
    </citation>
    <scope>NUCLEOTIDE SEQUENCE [LARGE SCALE GENOMIC DNA]</scope>
    <source>
        <strain evidence="2 3">NRRL B-3589</strain>
    </source>
</reference>
<evidence type="ECO:0000259" key="1">
    <source>
        <dbReference type="Pfam" id="PF00501"/>
    </source>
</evidence>
<keyword evidence="3" id="KW-1185">Reference proteome</keyword>
<gene>
    <name evidence="2" type="ORF">ADK38_44915</name>
</gene>
<protein>
    <recommendedName>
        <fullName evidence="1">AMP-dependent synthetase/ligase domain-containing protein</fullName>
    </recommendedName>
</protein>
<dbReference type="Proteomes" id="UP000037020">
    <property type="component" value="Unassembled WGS sequence"/>
</dbReference>
<dbReference type="InterPro" id="IPR000873">
    <property type="entry name" value="AMP-dep_synth/lig_dom"/>
</dbReference>
<dbReference type="Pfam" id="PF00501">
    <property type="entry name" value="AMP-binding"/>
    <property type="match status" value="1"/>
</dbReference>
<dbReference type="PANTHER" id="PTHR45527">
    <property type="entry name" value="NONRIBOSOMAL PEPTIDE SYNTHETASE"/>
    <property type="match status" value="1"/>
</dbReference>
<organism evidence="2 3">
    <name type="scientific">Streptomyces varsoviensis</name>
    <dbReference type="NCBI Taxonomy" id="67373"/>
    <lineage>
        <taxon>Bacteria</taxon>
        <taxon>Bacillati</taxon>
        <taxon>Actinomycetota</taxon>
        <taxon>Actinomycetes</taxon>
        <taxon>Kitasatosporales</taxon>
        <taxon>Streptomycetaceae</taxon>
        <taxon>Streptomyces</taxon>
    </lineage>
</organism>
<feature type="domain" description="AMP-dependent synthetase/ligase" evidence="1">
    <location>
        <begin position="41"/>
        <end position="89"/>
    </location>
</feature>